<dbReference type="Proteomes" id="UP001195769">
    <property type="component" value="Unassembled WGS sequence"/>
</dbReference>
<accession>A0AAD4HRK3</accession>
<feature type="region of interest" description="Disordered" evidence="1">
    <location>
        <begin position="95"/>
        <end position="122"/>
    </location>
</feature>
<protein>
    <recommendedName>
        <fullName evidence="4">Zn(2)-C6 fungal-type domain-containing protein</fullName>
    </recommendedName>
</protein>
<feature type="region of interest" description="Disordered" evidence="1">
    <location>
        <begin position="150"/>
        <end position="173"/>
    </location>
</feature>
<name>A0AAD4HRK3_9AGAM</name>
<sequence>MHSYLQGVHPLIGPAKWGQDSQIAMPWKHSVCYHPRQCDKCTKLDIPCIVLPDKKFRYTRLACANCDHMKITCAIDGVGIRQRMQAKVAAATSKLARNSGTRMKTSHVISKTPGKRSLAKPPRVELNEIEEKKQQPCPPVGAPMRTVPTVGTSCRPAQDNQPAPENRTDPEPTARDILQSIHDLGRRLDLLATNERVDALEVRVHSVENILHQRLDALEQRLNASDAQ</sequence>
<gene>
    <name evidence="2" type="ORF">F5891DRAFT_1183593</name>
</gene>
<comment type="caution">
    <text evidence="2">The sequence shown here is derived from an EMBL/GenBank/DDBJ whole genome shotgun (WGS) entry which is preliminary data.</text>
</comment>
<evidence type="ECO:0008006" key="4">
    <source>
        <dbReference type="Google" id="ProtNLM"/>
    </source>
</evidence>
<dbReference type="GeneID" id="64660602"/>
<organism evidence="2 3">
    <name type="scientific">Suillus fuscotomentosus</name>
    <dbReference type="NCBI Taxonomy" id="1912939"/>
    <lineage>
        <taxon>Eukaryota</taxon>
        <taxon>Fungi</taxon>
        <taxon>Dikarya</taxon>
        <taxon>Basidiomycota</taxon>
        <taxon>Agaricomycotina</taxon>
        <taxon>Agaricomycetes</taxon>
        <taxon>Agaricomycetidae</taxon>
        <taxon>Boletales</taxon>
        <taxon>Suillineae</taxon>
        <taxon>Suillaceae</taxon>
        <taxon>Suillus</taxon>
    </lineage>
</organism>
<evidence type="ECO:0000313" key="2">
    <source>
        <dbReference type="EMBL" id="KAG1904949.1"/>
    </source>
</evidence>
<evidence type="ECO:0000256" key="1">
    <source>
        <dbReference type="SAM" id="MobiDB-lite"/>
    </source>
</evidence>
<feature type="compositionally biased region" description="Polar residues" evidence="1">
    <location>
        <begin position="95"/>
        <end position="109"/>
    </location>
</feature>
<proteinExistence type="predicted"/>
<dbReference type="RefSeq" id="XP_041230524.1">
    <property type="nucleotide sequence ID" value="XM_041366304.1"/>
</dbReference>
<dbReference type="EMBL" id="JABBWK010000008">
    <property type="protein sequence ID" value="KAG1904949.1"/>
    <property type="molecule type" value="Genomic_DNA"/>
</dbReference>
<dbReference type="AlphaFoldDB" id="A0AAD4HRK3"/>
<evidence type="ECO:0000313" key="3">
    <source>
        <dbReference type="Proteomes" id="UP001195769"/>
    </source>
</evidence>
<reference evidence="2" key="1">
    <citation type="journal article" date="2020" name="New Phytol.">
        <title>Comparative genomics reveals dynamic genome evolution in host specialist ectomycorrhizal fungi.</title>
        <authorList>
            <person name="Lofgren L.A."/>
            <person name="Nguyen N.H."/>
            <person name="Vilgalys R."/>
            <person name="Ruytinx J."/>
            <person name="Liao H.L."/>
            <person name="Branco S."/>
            <person name="Kuo A."/>
            <person name="LaButti K."/>
            <person name="Lipzen A."/>
            <person name="Andreopoulos W."/>
            <person name="Pangilinan J."/>
            <person name="Riley R."/>
            <person name="Hundley H."/>
            <person name="Na H."/>
            <person name="Barry K."/>
            <person name="Grigoriev I.V."/>
            <person name="Stajich J.E."/>
            <person name="Kennedy P.G."/>
        </authorList>
    </citation>
    <scope>NUCLEOTIDE SEQUENCE</scope>
    <source>
        <strain evidence="2">FC203</strain>
    </source>
</reference>
<keyword evidence="3" id="KW-1185">Reference proteome</keyword>